<evidence type="ECO:0000256" key="1">
    <source>
        <dbReference type="SAM" id="SignalP"/>
    </source>
</evidence>
<keyword evidence="1" id="KW-0732">Signal</keyword>
<feature type="signal peptide" evidence="1">
    <location>
        <begin position="1"/>
        <end position="19"/>
    </location>
</feature>
<gene>
    <name evidence="2" type="ORF">QSP1433_LOCUS9839</name>
</gene>
<sequence>MKLLAVATILISCALRVTAQSMQDGPVSVINAMISFRQEYPSNQTVQCSGNNMVHAKIYPGQPASIQAVREQGNCLYTNVQNNTASEEFLEFFRSKPAALGTHTLYDKSKALQNLSSALYFDNCTFSTTDFGTNTVNVVVPGFRIGYQRGMYDISTTGRWWVGASSFGGANEAKCVFTSDEYPFQCDQKVGKDFFRLGIKLLEPSNEYARFATSITKLKTE</sequence>
<organism evidence="2">
    <name type="scientific">Mucochytrium quahogii</name>
    <dbReference type="NCBI Taxonomy" id="96639"/>
    <lineage>
        <taxon>Eukaryota</taxon>
        <taxon>Sar</taxon>
        <taxon>Stramenopiles</taxon>
        <taxon>Bigyra</taxon>
        <taxon>Labyrinthulomycetes</taxon>
        <taxon>Thraustochytrida</taxon>
        <taxon>Thraustochytriidae</taxon>
        <taxon>Mucochytrium</taxon>
    </lineage>
</organism>
<proteinExistence type="predicted"/>
<dbReference type="EMBL" id="HBHK01015639">
    <property type="protein sequence ID" value="CAD9688320.1"/>
    <property type="molecule type" value="Transcribed_RNA"/>
</dbReference>
<accession>A0A7S2S3B2</accession>
<evidence type="ECO:0000313" key="2">
    <source>
        <dbReference type="EMBL" id="CAD9688320.1"/>
    </source>
</evidence>
<name>A0A7S2S3B2_9STRA</name>
<protein>
    <submittedName>
        <fullName evidence="2">Uncharacterized protein</fullName>
    </submittedName>
</protein>
<dbReference type="AlphaFoldDB" id="A0A7S2S3B2"/>
<feature type="chain" id="PRO_5031246701" evidence="1">
    <location>
        <begin position="20"/>
        <end position="221"/>
    </location>
</feature>
<reference evidence="2" key="1">
    <citation type="submission" date="2021-01" db="EMBL/GenBank/DDBJ databases">
        <authorList>
            <person name="Corre E."/>
            <person name="Pelletier E."/>
            <person name="Niang G."/>
            <person name="Scheremetjew M."/>
            <person name="Finn R."/>
            <person name="Kale V."/>
            <person name="Holt S."/>
            <person name="Cochrane G."/>
            <person name="Meng A."/>
            <person name="Brown T."/>
            <person name="Cohen L."/>
        </authorList>
    </citation>
    <scope>NUCLEOTIDE SEQUENCE</scope>
    <source>
        <strain evidence="2">NY070348D</strain>
    </source>
</reference>